<protein>
    <submittedName>
        <fullName evidence="2">Germination protein M</fullName>
    </submittedName>
</protein>
<feature type="domain" description="GerMN" evidence="1">
    <location>
        <begin position="83"/>
        <end position="175"/>
    </location>
</feature>
<organism evidence="2 3">
    <name type="scientific">Alkalibaculum bacchi</name>
    <dbReference type="NCBI Taxonomy" id="645887"/>
    <lineage>
        <taxon>Bacteria</taxon>
        <taxon>Bacillati</taxon>
        <taxon>Bacillota</taxon>
        <taxon>Clostridia</taxon>
        <taxon>Eubacteriales</taxon>
        <taxon>Eubacteriaceae</taxon>
        <taxon>Alkalibaculum</taxon>
    </lineage>
</organism>
<evidence type="ECO:0000313" key="3">
    <source>
        <dbReference type="Proteomes" id="UP000253490"/>
    </source>
</evidence>
<sequence>MVMLIICSGCRKGADTGLNDKQAVENIDYKQANKDYVSTFKELNDIRLLELDESKTRGVFYYVDPQGYLIPVMRQIPKQEGIAKSVIKALVDNPENRIELREIGLSPVLPESLEFDLALKEDNLMRISFNDDINSFKDKKEEETAIKAIVYTLTEFETVNKVQVLVNNQIVEELAQGTRVGEPLTRGNINSLDHVVQGEYVKSTLYFYNNVSNNYTYYIPVTKNIPKDSTSVDKIVQEQIGFFKETNTPIPEDFELEKVSIEGNVVKIKIKNPIDTDSQACVRFMKSMSLTISQNSDIELIILSQGNHDVASYTMEAFANIYK</sequence>
<gene>
    <name evidence="2" type="ORF">DES36_10140</name>
</gene>
<name>A0A366IH46_9FIRM</name>
<accession>A0A366IH46</accession>
<reference evidence="2 3" key="1">
    <citation type="submission" date="2018-06" db="EMBL/GenBank/DDBJ databases">
        <title>Genomic Encyclopedia of Type Strains, Phase IV (KMG-IV): sequencing the most valuable type-strain genomes for metagenomic binning, comparative biology and taxonomic classification.</title>
        <authorList>
            <person name="Goeker M."/>
        </authorList>
    </citation>
    <scope>NUCLEOTIDE SEQUENCE [LARGE SCALE GENOMIC DNA]</scope>
    <source>
        <strain evidence="2 3">DSM 22112</strain>
    </source>
</reference>
<dbReference type="InterPro" id="IPR019606">
    <property type="entry name" value="GerMN"/>
</dbReference>
<proteinExistence type="predicted"/>
<keyword evidence="3" id="KW-1185">Reference proteome</keyword>
<evidence type="ECO:0000313" key="2">
    <source>
        <dbReference type="EMBL" id="RBP69989.1"/>
    </source>
</evidence>
<dbReference type="AlphaFoldDB" id="A0A366IH46"/>
<dbReference type="SMART" id="SM00909">
    <property type="entry name" value="Germane"/>
    <property type="match status" value="1"/>
</dbReference>
<dbReference type="Pfam" id="PF10646">
    <property type="entry name" value="Germane"/>
    <property type="match status" value="1"/>
</dbReference>
<comment type="caution">
    <text evidence="2">The sequence shown here is derived from an EMBL/GenBank/DDBJ whole genome shotgun (WGS) entry which is preliminary data.</text>
</comment>
<dbReference type="Proteomes" id="UP000253490">
    <property type="component" value="Unassembled WGS sequence"/>
</dbReference>
<dbReference type="EMBL" id="QNRX01000001">
    <property type="protein sequence ID" value="RBP69989.1"/>
    <property type="molecule type" value="Genomic_DNA"/>
</dbReference>
<evidence type="ECO:0000259" key="1">
    <source>
        <dbReference type="SMART" id="SM00909"/>
    </source>
</evidence>